<dbReference type="AlphaFoldDB" id="A0A7J0FMI4"/>
<reference evidence="1 2" key="1">
    <citation type="submission" date="2019-07" db="EMBL/GenBank/DDBJ databases">
        <title>De Novo Assembly of kiwifruit Actinidia rufa.</title>
        <authorList>
            <person name="Sugita-Konishi S."/>
            <person name="Sato K."/>
            <person name="Mori E."/>
            <person name="Abe Y."/>
            <person name="Kisaki G."/>
            <person name="Hamano K."/>
            <person name="Suezawa K."/>
            <person name="Otani M."/>
            <person name="Fukuda T."/>
            <person name="Manabe T."/>
            <person name="Gomi K."/>
            <person name="Tabuchi M."/>
            <person name="Akimitsu K."/>
            <person name="Kataoka I."/>
        </authorList>
    </citation>
    <scope>NUCLEOTIDE SEQUENCE [LARGE SCALE GENOMIC DNA]</scope>
    <source>
        <strain evidence="2">cv. Fuchu</strain>
    </source>
</reference>
<comment type="caution">
    <text evidence="1">The sequence shown here is derived from an EMBL/GenBank/DDBJ whole genome shotgun (WGS) entry which is preliminary data.</text>
</comment>
<name>A0A7J0FMI4_9ERIC</name>
<dbReference type="PANTHER" id="PTHR35495:SF1">
    <property type="entry name" value="OS06G0679600 PROTEIN"/>
    <property type="match status" value="1"/>
</dbReference>
<dbReference type="OrthoDB" id="1924680at2759"/>
<dbReference type="EMBL" id="BJWL01000013">
    <property type="protein sequence ID" value="GFY99147.1"/>
    <property type="molecule type" value="Genomic_DNA"/>
</dbReference>
<proteinExistence type="predicted"/>
<dbReference type="Proteomes" id="UP000585474">
    <property type="component" value="Unassembled WGS sequence"/>
</dbReference>
<protein>
    <submittedName>
        <fullName evidence="1">Uncharacterized protein</fullName>
    </submittedName>
</protein>
<keyword evidence="2" id="KW-1185">Reference proteome</keyword>
<sequence>MSSAQWRRGWGGLAIAGSSRVGPTCDWGLELGRLGDGGAMVSRLRCDVRCVMVVGGTPLLSLYGPLATPILSLHNSRSTAMNRRVRSTKSSDEAYLRYLKPGALAKLRDSRISARSHRTDLQIQISLRSPSSSPVRTQIPAAIDGLPCFAGRIYGPRCPQRKKLVASKSVFFLGSNLSSPVSDLPDSIMDVISNDILVAH</sequence>
<evidence type="ECO:0000313" key="1">
    <source>
        <dbReference type="EMBL" id="GFY99147.1"/>
    </source>
</evidence>
<evidence type="ECO:0000313" key="2">
    <source>
        <dbReference type="Proteomes" id="UP000585474"/>
    </source>
</evidence>
<gene>
    <name evidence="1" type="ORF">Acr_13g0005480</name>
</gene>
<accession>A0A7J0FMI4</accession>
<organism evidence="1 2">
    <name type="scientific">Actinidia rufa</name>
    <dbReference type="NCBI Taxonomy" id="165716"/>
    <lineage>
        <taxon>Eukaryota</taxon>
        <taxon>Viridiplantae</taxon>
        <taxon>Streptophyta</taxon>
        <taxon>Embryophyta</taxon>
        <taxon>Tracheophyta</taxon>
        <taxon>Spermatophyta</taxon>
        <taxon>Magnoliopsida</taxon>
        <taxon>eudicotyledons</taxon>
        <taxon>Gunneridae</taxon>
        <taxon>Pentapetalae</taxon>
        <taxon>asterids</taxon>
        <taxon>Ericales</taxon>
        <taxon>Actinidiaceae</taxon>
        <taxon>Actinidia</taxon>
    </lineage>
</organism>
<dbReference type="PANTHER" id="PTHR35495">
    <property type="entry name" value="OS06G0679600 PROTEIN"/>
    <property type="match status" value="1"/>
</dbReference>